<dbReference type="EMBL" id="BDSP01000078">
    <property type="protein sequence ID" value="GAX14297.1"/>
    <property type="molecule type" value="Genomic_DNA"/>
</dbReference>
<evidence type="ECO:0000313" key="2">
    <source>
        <dbReference type="EMBL" id="GAX14297.1"/>
    </source>
</evidence>
<dbReference type="OrthoDB" id="432970at2759"/>
<evidence type="ECO:0000313" key="3">
    <source>
        <dbReference type="Proteomes" id="UP000198406"/>
    </source>
</evidence>
<proteinExistence type="predicted"/>
<dbReference type="AlphaFoldDB" id="A0A1Z5JJV7"/>
<dbReference type="Proteomes" id="UP000198406">
    <property type="component" value="Unassembled WGS sequence"/>
</dbReference>
<evidence type="ECO:0000259" key="1">
    <source>
        <dbReference type="Pfam" id="PF20179"/>
    </source>
</evidence>
<dbReference type="InterPro" id="IPR046824">
    <property type="entry name" value="Mss51-like_C"/>
</dbReference>
<keyword evidence="3" id="KW-1185">Reference proteome</keyword>
<name>A0A1Z5JJV7_FISSO</name>
<dbReference type="PANTHER" id="PTHR28069">
    <property type="entry name" value="GH20023P"/>
    <property type="match status" value="1"/>
</dbReference>
<accession>A0A1Z5JJV7</accession>
<gene>
    <name evidence="2" type="ORF">FisN_1Hh493</name>
</gene>
<sequence>MKDVEREGDGEPWVSGEGYSPLVGSDFSMMAISYGDDDSSDCGQNVDETEKGFVKVNDDVVINQLRVGGSRDDNELLTRNYETLAEQALAALEADYLATIRLEEGHRNGKVTEKETDTSCAQFLQPSMTERLFEETESPSEKVSPAVFATPDLFPKEAKLRETSVDLEKVRKAVESIEIKNPSLKANFETWDLDQKEKVARASISRKSHVLIPDGPRRAFLKETTKAKQITHTLSRSATIAEALVRLNVIGAKVFEDTWCLNVHVIGCDQVECETDDRIRTYFQPLVRWIGAQHRGPTSIHLSLVGPGIVERDGSASVNLLSGSNSDRLQIAHASCHSALYKEWLSSETDKPDIIIAFNAGIWGYSDWCATIRIIAERKLQVPFVVTAYTLQEADDDYDVLEEGIIKALACSKEKIDLCCIWEPEINPFASKMDRPTQSAPAGRRYRENQAWQAWRL</sequence>
<comment type="caution">
    <text evidence="2">The sequence shown here is derived from an EMBL/GenBank/DDBJ whole genome shotgun (WGS) entry which is preliminary data.</text>
</comment>
<feature type="domain" description="Mitochondrial splicing suppressor 51-like C-terminal" evidence="1">
    <location>
        <begin position="239"/>
        <end position="436"/>
    </location>
</feature>
<reference evidence="2 3" key="1">
    <citation type="journal article" date="2015" name="Plant Cell">
        <title>Oil accumulation by the oleaginous diatom Fistulifera solaris as revealed by the genome and transcriptome.</title>
        <authorList>
            <person name="Tanaka T."/>
            <person name="Maeda Y."/>
            <person name="Veluchamy A."/>
            <person name="Tanaka M."/>
            <person name="Abida H."/>
            <person name="Marechal E."/>
            <person name="Bowler C."/>
            <person name="Muto M."/>
            <person name="Sunaga Y."/>
            <person name="Tanaka M."/>
            <person name="Yoshino T."/>
            <person name="Taniguchi T."/>
            <person name="Fukuda Y."/>
            <person name="Nemoto M."/>
            <person name="Matsumoto M."/>
            <person name="Wong P.S."/>
            <person name="Aburatani S."/>
            <person name="Fujibuchi W."/>
        </authorList>
    </citation>
    <scope>NUCLEOTIDE SEQUENCE [LARGE SCALE GENOMIC DNA]</scope>
    <source>
        <strain evidence="2 3">JPCC DA0580</strain>
    </source>
</reference>
<dbReference type="Pfam" id="PF20179">
    <property type="entry name" value="MSS51_C"/>
    <property type="match status" value="1"/>
</dbReference>
<dbReference type="InParanoid" id="A0A1Z5JJV7"/>
<organism evidence="2 3">
    <name type="scientific">Fistulifera solaris</name>
    <name type="common">Oleaginous diatom</name>
    <dbReference type="NCBI Taxonomy" id="1519565"/>
    <lineage>
        <taxon>Eukaryota</taxon>
        <taxon>Sar</taxon>
        <taxon>Stramenopiles</taxon>
        <taxon>Ochrophyta</taxon>
        <taxon>Bacillariophyta</taxon>
        <taxon>Bacillariophyceae</taxon>
        <taxon>Bacillariophycidae</taxon>
        <taxon>Naviculales</taxon>
        <taxon>Naviculaceae</taxon>
        <taxon>Fistulifera</taxon>
    </lineage>
</organism>
<protein>
    <recommendedName>
        <fullName evidence="1">Mitochondrial splicing suppressor 51-like C-terminal domain-containing protein</fullName>
    </recommendedName>
</protein>